<dbReference type="EMBL" id="JAIZAY010000003">
    <property type="protein sequence ID" value="KAJ8045590.1"/>
    <property type="molecule type" value="Genomic_DNA"/>
</dbReference>
<reference evidence="3" key="1">
    <citation type="submission" date="2021-10" db="EMBL/GenBank/DDBJ databases">
        <title>Tropical sea cucumber genome reveals ecological adaptation and Cuvierian tubules defense mechanism.</title>
        <authorList>
            <person name="Chen T."/>
        </authorList>
    </citation>
    <scope>NUCLEOTIDE SEQUENCE</scope>
    <source>
        <strain evidence="3">Nanhai2018</strain>
        <tissue evidence="3">Muscle</tissue>
    </source>
</reference>
<name>A0A9Q1CJ14_HOLLE</name>
<feature type="domain" description="MOSC" evidence="2">
    <location>
        <begin position="179"/>
        <end position="332"/>
    </location>
</feature>
<accession>A0A9Q1CJ14</accession>
<gene>
    <name evidence="3" type="ORF">HOLleu_08627</name>
</gene>
<keyword evidence="1" id="KW-0472">Membrane</keyword>
<dbReference type="PANTHER" id="PTHR14237:SF19">
    <property type="entry name" value="MITOCHONDRIAL AMIDOXIME REDUCING COMPONENT 1"/>
    <property type="match status" value="1"/>
</dbReference>
<dbReference type="Pfam" id="PF03473">
    <property type="entry name" value="MOSC"/>
    <property type="match status" value="1"/>
</dbReference>
<evidence type="ECO:0000313" key="3">
    <source>
        <dbReference type="EMBL" id="KAJ8045590.1"/>
    </source>
</evidence>
<dbReference type="PANTHER" id="PTHR14237">
    <property type="entry name" value="MOLYBDOPTERIN COFACTOR SULFURASE MOSC"/>
    <property type="match status" value="1"/>
</dbReference>
<dbReference type="OrthoDB" id="17255at2759"/>
<keyword evidence="4" id="KW-1185">Reference proteome</keyword>
<dbReference type="GO" id="GO:0030170">
    <property type="term" value="F:pyridoxal phosphate binding"/>
    <property type="evidence" value="ECO:0007669"/>
    <property type="project" value="InterPro"/>
</dbReference>
<comment type="caution">
    <text evidence="3">The sequence shown here is derived from an EMBL/GenBank/DDBJ whole genome shotgun (WGS) entry which is preliminary data.</text>
</comment>
<dbReference type="Proteomes" id="UP001152320">
    <property type="component" value="Chromosome 3"/>
</dbReference>
<organism evidence="3 4">
    <name type="scientific">Holothuria leucospilota</name>
    <name type="common">Black long sea cucumber</name>
    <name type="synonym">Mertensiothuria leucospilota</name>
    <dbReference type="NCBI Taxonomy" id="206669"/>
    <lineage>
        <taxon>Eukaryota</taxon>
        <taxon>Metazoa</taxon>
        <taxon>Echinodermata</taxon>
        <taxon>Eleutherozoa</taxon>
        <taxon>Echinozoa</taxon>
        <taxon>Holothuroidea</taxon>
        <taxon>Aspidochirotacea</taxon>
        <taxon>Aspidochirotida</taxon>
        <taxon>Holothuriidae</taxon>
        <taxon>Holothuria</taxon>
    </lineage>
</organism>
<dbReference type="AlphaFoldDB" id="A0A9Q1CJ14"/>
<evidence type="ECO:0000259" key="2">
    <source>
        <dbReference type="PROSITE" id="PS51340"/>
    </source>
</evidence>
<protein>
    <submittedName>
        <fullName evidence="3">Mitochondrial amidoxime reducing component 2</fullName>
    </submittedName>
</protein>
<dbReference type="GO" id="GO:0030151">
    <property type="term" value="F:molybdenum ion binding"/>
    <property type="evidence" value="ECO:0007669"/>
    <property type="project" value="InterPro"/>
</dbReference>
<dbReference type="PROSITE" id="PS51340">
    <property type="entry name" value="MOSC"/>
    <property type="match status" value="1"/>
</dbReference>
<keyword evidence="1" id="KW-1133">Transmembrane helix</keyword>
<dbReference type="GO" id="GO:0043546">
    <property type="term" value="F:molybdopterin cofactor binding"/>
    <property type="evidence" value="ECO:0007669"/>
    <property type="project" value="TreeGrafter"/>
</dbReference>
<dbReference type="GO" id="GO:0008940">
    <property type="term" value="F:nitrate reductase activity"/>
    <property type="evidence" value="ECO:0007669"/>
    <property type="project" value="TreeGrafter"/>
</dbReference>
<dbReference type="SUPFAM" id="SSF141673">
    <property type="entry name" value="MOSC N-terminal domain-like"/>
    <property type="match status" value="1"/>
</dbReference>
<dbReference type="InterPro" id="IPR011037">
    <property type="entry name" value="Pyrv_Knase-like_insert_dom_sf"/>
</dbReference>
<evidence type="ECO:0000256" key="1">
    <source>
        <dbReference type="SAM" id="Phobius"/>
    </source>
</evidence>
<dbReference type="SUPFAM" id="SSF50800">
    <property type="entry name" value="PK beta-barrel domain-like"/>
    <property type="match status" value="1"/>
</dbReference>
<proteinExistence type="predicted"/>
<keyword evidence="1" id="KW-0812">Transmembrane</keyword>
<dbReference type="GO" id="GO:0005743">
    <property type="term" value="C:mitochondrial inner membrane"/>
    <property type="evidence" value="ECO:0007669"/>
    <property type="project" value="TreeGrafter"/>
</dbReference>
<dbReference type="Pfam" id="PF03476">
    <property type="entry name" value="MOSC_N"/>
    <property type="match status" value="1"/>
</dbReference>
<dbReference type="InterPro" id="IPR005303">
    <property type="entry name" value="MOCOS_middle"/>
</dbReference>
<dbReference type="GO" id="GO:0042126">
    <property type="term" value="P:nitrate metabolic process"/>
    <property type="evidence" value="ECO:0007669"/>
    <property type="project" value="TreeGrafter"/>
</dbReference>
<feature type="transmembrane region" description="Helical" evidence="1">
    <location>
        <begin position="14"/>
        <end position="34"/>
    </location>
</feature>
<evidence type="ECO:0000313" key="4">
    <source>
        <dbReference type="Proteomes" id="UP001152320"/>
    </source>
</evidence>
<dbReference type="InterPro" id="IPR005302">
    <property type="entry name" value="MoCF_Sase_C"/>
</dbReference>
<sequence length="345" mass="39212">MLIYFTDFNMQESLILGILVLGVICALGLVCIYASSRNKKNYKKVGTVSKLYVRPVKSMSAIEVQEGELTDSGFLCCGVYDKSFVVVDENDHFVTARRCPKMILIKPSFSDDNDFLILSAEGQNDIRIPLQQNGPGIPGRVKEIDEEGRDCGDDIAKWLSDYLDGTYRLVFFSTGLLGKQLPKNVSSEKFGRHKSQAVFQYCGTFNLLSEASVEDLNSRLEEKVPEKNFRPNIYVRGCPPYAEDFWKYVKVGEKAEMVFTHFCGRCSLINLDQSTGKYKSLEPLKTLREYRQVYDFVEDPHRQIYASKPIFGTFLDLETRGMVKVGDPVFATFQFQEYTVHAAQN</sequence>